<dbReference type="AlphaFoldDB" id="A0AAU6Q0J1"/>
<gene>
    <name evidence="1" type="ORF">WDJ50_12005</name>
</gene>
<sequence>MQERIVIDPEICNGRPTIRGTRITAQTVLGHLSAGDSIEDVLDAYPRLTREDVLAALAYGAMLSGNSVTFESIRRGA</sequence>
<proteinExistence type="predicted"/>
<dbReference type="PANTHER" id="PTHR34849:SF3">
    <property type="entry name" value="SSR2962 PROTEIN"/>
    <property type="match status" value="1"/>
</dbReference>
<dbReference type="EMBL" id="CP149782">
    <property type="protein sequence ID" value="WYF44126.1"/>
    <property type="molecule type" value="Genomic_DNA"/>
</dbReference>
<dbReference type="SUPFAM" id="SSF46689">
    <property type="entry name" value="Homeodomain-like"/>
    <property type="match status" value="1"/>
</dbReference>
<evidence type="ECO:0000313" key="1">
    <source>
        <dbReference type="EMBL" id="WYF44126.1"/>
    </source>
</evidence>
<dbReference type="InterPro" id="IPR036388">
    <property type="entry name" value="WH-like_DNA-bd_sf"/>
</dbReference>
<dbReference type="Gene3D" id="1.10.10.10">
    <property type="entry name" value="Winged helix-like DNA-binding domain superfamily/Winged helix DNA-binding domain"/>
    <property type="match status" value="1"/>
</dbReference>
<organism evidence="1">
    <name type="scientific">Deinococcus sp. VB142</name>
    <dbReference type="NCBI Taxonomy" id="3112952"/>
    <lineage>
        <taxon>Bacteria</taxon>
        <taxon>Thermotogati</taxon>
        <taxon>Deinococcota</taxon>
        <taxon>Deinococci</taxon>
        <taxon>Deinococcales</taxon>
        <taxon>Deinococcaceae</taxon>
        <taxon>Deinococcus</taxon>
    </lineage>
</organism>
<dbReference type="Pfam" id="PF04255">
    <property type="entry name" value="DUF433"/>
    <property type="match status" value="1"/>
</dbReference>
<name>A0AAU6Q0J1_9DEIO</name>
<dbReference type="PANTHER" id="PTHR34849">
    <property type="entry name" value="SSL5025 PROTEIN"/>
    <property type="match status" value="1"/>
</dbReference>
<dbReference type="InterPro" id="IPR007367">
    <property type="entry name" value="DUF433"/>
</dbReference>
<reference evidence="1" key="1">
    <citation type="submission" date="2024-03" db="EMBL/GenBank/DDBJ databases">
        <title>Deinococcus weizhi sp. nov., isolated from human skin.</title>
        <authorList>
            <person name="Wei Z."/>
            <person name="Tian F."/>
            <person name="Yang C."/>
            <person name="Xin L.T."/>
            <person name="Wen Z.J."/>
            <person name="Lan K.C."/>
            <person name="Yu L."/>
            <person name="Zhe W."/>
            <person name="Dan F.D."/>
            <person name="Jun W."/>
            <person name="Rui Z."/>
            <person name="Yong X.J."/>
            <person name="Ting Y."/>
            <person name="Wei X."/>
            <person name="Xu Z.G."/>
            <person name="Xin Z."/>
            <person name="Dong F.G."/>
            <person name="Ni X.M."/>
            <person name="Zheng M.G."/>
            <person name="Chun Y."/>
            <person name="Qian W.X."/>
        </authorList>
    </citation>
    <scope>NUCLEOTIDE SEQUENCE</scope>
    <source>
        <strain evidence="1">VB142</strain>
    </source>
</reference>
<dbReference type="RefSeq" id="WP_339095360.1">
    <property type="nucleotide sequence ID" value="NZ_CP149782.1"/>
</dbReference>
<dbReference type="InterPro" id="IPR009057">
    <property type="entry name" value="Homeodomain-like_sf"/>
</dbReference>
<protein>
    <submittedName>
        <fullName evidence="1">DUF433 domain-containing protein</fullName>
    </submittedName>
</protein>
<accession>A0AAU6Q0J1</accession>